<dbReference type="FunFam" id="3.40.50.620:FF:000093">
    <property type="entry name" value="Glutamyl-Q tRNA(Asp) synthetase"/>
    <property type="match status" value="1"/>
</dbReference>
<dbReference type="InterPro" id="IPR000924">
    <property type="entry name" value="Glu/Gln-tRNA-synth"/>
</dbReference>
<proteinExistence type="inferred from homology"/>
<keyword evidence="4 7" id="KW-0862">Zinc</keyword>
<dbReference type="HAMAP" id="MF_01428">
    <property type="entry name" value="Glu_Q_tRNA_synth"/>
    <property type="match status" value="1"/>
</dbReference>
<dbReference type="GO" id="GO:0008270">
    <property type="term" value="F:zinc ion binding"/>
    <property type="evidence" value="ECO:0007669"/>
    <property type="project" value="UniProtKB-UniRule"/>
</dbReference>
<feature type="binding site" evidence="7">
    <location>
        <position position="126"/>
    </location>
    <ligand>
        <name>Zn(2+)</name>
        <dbReference type="ChEBI" id="CHEBI:29105"/>
    </ligand>
</feature>
<feature type="short sequence motif" description="'HIGH' region" evidence="7">
    <location>
        <begin position="13"/>
        <end position="23"/>
    </location>
</feature>
<evidence type="ECO:0000256" key="3">
    <source>
        <dbReference type="ARBA" id="ARBA00022741"/>
    </source>
</evidence>
<evidence type="ECO:0000256" key="2">
    <source>
        <dbReference type="ARBA" id="ARBA00022723"/>
    </source>
</evidence>
<keyword evidence="1 7" id="KW-0436">Ligase</keyword>
<sequence length="310" mass="34196">MSEVASYVGRFAPSPSGALHFGSLVAAVGSYLEAVRHHGQWLLRIEDVDTPRTVAGAADAILRTLDRFGFQWDGALVWQSQRTEAYVAALERLRRDGHAFPCACSRRELADSTLARDGSRRYPGTCRDGLPAGRSARAWRVRAEGRICFTDAIQGEIEEDLARDVGDYVILRADGLFAYQLAVVVDDADAGITHVVRGADLLDSTARQIHLQGLLGMQVPAYAHLPVATNPAGEKLSKQTLARAIDDRPPAAALYDALVFLGQTPPPELARSSLHTAWEWAKYNWHIEQIPRLRHAVAPEFNMENENDRH</sequence>
<protein>
    <recommendedName>
        <fullName evidence="7">Glutamyl-Q tRNA(Asp) synthetase</fullName>
        <shortName evidence="7">Glu-Q-RSs</shortName>
        <ecNumber evidence="7">6.1.1.-</ecNumber>
    </recommendedName>
</protein>
<comment type="similarity">
    <text evidence="7">Belongs to the class-I aminoacyl-tRNA synthetase family. GluQ subfamily.</text>
</comment>
<evidence type="ECO:0000256" key="1">
    <source>
        <dbReference type="ARBA" id="ARBA00022598"/>
    </source>
</evidence>
<dbReference type="NCBIfam" id="NF004314">
    <property type="entry name" value="PRK05710.1-3"/>
    <property type="match status" value="1"/>
</dbReference>
<feature type="short sequence motif" description="'KMSKS' region" evidence="7">
    <location>
        <begin position="235"/>
        <end position="239"/>
    </location>
</feature>
<name>A0A323UT58_9RHOO</name>
<feature type="binding site" evidence="7">
    <location>
        <position position="122"/>
    </location>
    <ligand>
        <name>Zn(2+)</name>
        <dbReference type="ChEBI" id="CHEBI:29105"/>
    </ligand>
</feature>
<dbReference type="InterPro" id="IPR049940">
    <property type="entry name" value="GluQ/Sye"/>
</dbReference>
<dbReference type="RefSeq" id="WP_110526662.1">
    <property type="nucleotide sequence ID" value="NZ_QKOE01000012.1"/>
</dbReference>
<feature type="binding site" evidence="7">
    <location>
        <position position="102"/>
    </location>
    <ligand>
        <name>Zn(2+)</name>
        <dbReference type="ChEBI" id="CHEBI:29105"/>
    </ligand>
</feature>
<keyword evidence="11" id="KW-1185">Reference proteome</keyword>
<keyword evidence="2 7" id="KW-0479">Metal-binding</keyword>
<gene>
    <name evidence="7" type="primary">gluQ</name>
    <name evidence="10" type="ORF">DNK49_15865</name>
</gene>
<feature type="binding site" evidence="7">
    <location>
        <position position="104"/>
    </location>
    <ligand>
        <name>Zn(2+)</name>
        <dbReference type="ChEBI" id="CHEBI:29105"/>
    </ligand>
</feature>
<feature type="binding site" evidence="7">
    <location>
        <position position="197"/>
    </location>
    <ligand>
        <name>L-glutamate</name>
        <dbReference type="ChEBI" id="CHEBI:29985"/>
    </ligand>
</feature>
<evidence type="ECO:0000256" key="7">
    <source>
        <dbReference type="HAMAP-Rule" id="MF_01428"/>
    </source>
</evidence>
<evidence type="ECO:0000259" key="9">
    <source>
        <dbReference type="Pfam" id="PF00749"/>
    </source>
</evidence>
<comment type="cofactor">
    <cofactor evidence="7">
        <name>Zn(2+)</name>
        <dbReference type="ChEBI" id="CHEBI:29105"/>
    </cofactor>
    <text evidence="7">Binds 1 zinc ion per subunit.</text>
</comment>
<dbReference type="PANTHER" id="PTHR43311:SF1">
    <property type="entry name" value="GLUTAMYL-Q TRNA(ASP) SYNTHETASE"/>
    <property type="match status" value="1"/>
</dbReference>
<dbReference type="SUPFAM" id="SSF52374">
    <property type="entry name" value="Nucleotidylyl transferase"/>
    <property type="match status" value="1"/>
</dbReference>
<dbReference type="InterPro" id="IPR014729">
    <property type="entry name" value="Rossmann-like_a/b/a_fold"/>
</dbReference>
<organism evidence="10 11">
    <name type="scientific">Parazoarcus communis SWub3 = DSM 12120</name>
    <dbReference type="NCBI Taxonomy" id="1121029"/>
    <lineage>
        <taxon>Bacteria</taxon>
        <taxon>Pseudomonadati</taxon>
        <taxon>Pseudomonadota</taxon>
        <taxon>Betaproteobacteria</taxon>
        <taxon>Rhodocyclales</taxon>
        <taxon>Zoogloeaceae</taxon>
        <taxon>Parazoarcus</taxon>
    </lineage>
</organism>
<dbReference type="PRINTS" id="PR00987">
    <property type="entry name" value="TRNASYNTHGLU"/>
</dbReference>
<accession>A0A323UT58</accession>
<evidence type="ECO:0000256" key="6">
    <source>
        <dbReference type="ARBA" id="ARBA00023146"/>
    </source>
</evidence>
<keyword evidence="3 7" id="KW-0547">Nucleotide-binding</keyword>
<feature type="binding site" evidence="7">
    <location>
        <begin position="10"/>
        <end position="14"/>
    </location>
    <ligand>
        <name>L-glutamate</name>
        <dbReference type="ChEBI" id="CHEBI:29985"/>
    </ligand>
</feature>
<evidence type="ECO:0000313" key="10">
    <source>
        <dbReference type="EMBL" id="PZA15679.1"/>
    </source>
</evidence>
<feature type="binding site" evidence="7">
    <location>
        <position position="46"/>
    </location>
    <ligand>
        <name>L-glutamate</name>
        <dbReference type="ChEBI" id="CHEBI:29985"/>
    </ligand>
</feature>
<evidence type="ECO:0000256" key="4">
    <source>
        <dbReference type="ARBA" id="ARBA00022833"/>
    </source>
</evidence>
<reference evidence="10 11" key="1">
    <citation type="submission" date="2018-06" db="EMBL/GenBank/DDBJ databases">
        <title>Azoarcus communis strain SWub3 genome.</title>
        <authorList>
            <person name="Zorraquino Salvo V."/>
            <person name="Toubiana D."/>
            <person name="Blumwald E."/>
        </authorList>
    </citation>
    <scope>NUCLEOTIDE SEQUENCE [LARGE SCALE GENOMIC DNA]</scope>
    <source>
        <strain evidence="10 11">SWub3</strain>
    </source>
</reference>
<dbReference type="InterPro" id="IPR022380">
    <property type="entry name" value="Glu-Q_tRNA(Asp)_Synthase"/>
</dbReference>
<dbReference type="EC" id="6.1.1.-" evidence="7"/>
<dbReference type="Proteomes" id="UP000248259">
    <property type="component" value="Unassembled WGS sequence"/>
</dbReference>
<dbReference type="Gene3D" id="3.40.50.620">
    <property type="entry name" value="HUPs"/>
    <property type="match status" value="1"/>
</dbReference>
<dbReference type="InterPro" id="IPR020058">
    <property type="entry name" value="Glu/Gln-tRNA-synth_Ib_cat-dom"/>
</dbReference>
<evidence type="ECO:0000313" key="11">
    <source>
        <dbReference type="Proteomes" id="UP000248259"/>
    </source>
</evidence>
<evidence type="ECO:0000256" key="5">
    <source>
        <dbReference type="ARBA" id="ARBA00022840"/>
    </source>
</evidence>
<comment type="function">
    <text evidence="7">Catalyzes the tRNA-independent activation of glutamate in presence of ATP and the subsequent transfer of glutamate onto a tRNA(Asp). Glutamate is transferred on the 2-amino-5-(4,5-dihydroxy-2-cyclopenten-1-yl) moiety of the queuosine in the wobble position of the QUC anticodon.</text>
</comment>
<keyword evidence="6 7" id="KW-0030">Aminoacyl-tRNA synthetase</keyword>
<dbReference type="GO" id="GO:0004818">
    <property type="term" value="F:glutamate-tRNA ligase activity"/>
    <property type="evidence" value="ECO:0007669"/>
    <property type="project" value="TreeGrafter"/>
</dbReference>
<dbReference type="GO" id="GO:0005524">
    <property type="term" value="F:ATP binding"/>
    <property type="evidence" value="ECO:0007669"/>
    <property type="project" value="UniProtKB-KW"/>
</dbReference>
<evidence type="ECO:0000256" key="8">
    <source>
        <dbReference type="RuleBase" id="RU363037"/>
    </source>
</evidence>
<dbReference type="GO" id="GO:0006400">
    <property type="term" value="P:tRNA modification"/>
    <property type="evidence" value="ECO:0007669"/>
    <property type="project" value="InterPro"/>
</dbReference>
<feature type="binding site" evidence="7">
    <location>
        <position position="238"/>
    </location>
    <ligand>
        <name>ATP</name>
        <dbReference type="ChEBI" id="CHEBI:30616"/>
    </ligand>
</feature>
<comment type="caution">
    <text evidence="10">The sequence shown here is derived from an EMBL/GenBank/DDBJ whole genome shotgun (WGS) entry which is preliminary data.</text>
</comment>
<feature type="binding site" evidence="7">
    <location>
        <position position="179"/>
    </location>
    <ligand>
        <name>L-glutamate</name>
        <dbReference type="ChEBI" id="CHEBI:29985"/>
    </ligand>
</feature>
<dbReference type="EMBL" id="QKOE01000012">
    <property type="protein sequence ID" value="PZA15679.1"/>
    <property type="molecule type" value="Genomic_DNA"/>
</dbReference>
<dbReference type="Pfam" id="PF00749">
    <property type="entry name" value="tRNA-synt_1c"/>
    <property type="match status" value="1"/>
</dbReference>
<dbReference type="AlphaFoldDB" id="A0A323UT58"/>
<keyword evidence="8" id="KW-0648">Protein biosynthesis</keyword>
<dbReference type="NCBIfam" id="TIGR03838">
    <property type="entry name" value="queuosine_YadB"/>
    <property type="match status" value="1"/>
</dbReference>
<dbReference type="PANTHER" id="PTHR43311">
    <property type="entry name" value="GLUTAMATE--TRNA LIGASE"/>
    <property type="match status" value="1"/>
</dbReference>
<dbReference type="GO" id="GO:0006424">
    <property type="term" value="P:glutamyl-tRNA aminoacylation"/>
    <property type="evidence" value="ECO:0007669"/>
    <property type="project" value="InterPro"/>
</dbReference>
<feature type="domain" description="Glutamyl/glutaminyl-tRNA synthetase class Ib catalytic" evidence="9">
    <location>
        <begin position="10"/>
        <end position="245"/>
    </location>
</feature>
<dbReference type="GO" id="GO:0005829">
    <property type="term" value="C:cytosol"/>
    <property type="evidence" value="ECO:0007669"/>
    <property type="project" value="TreeGrafter"/>
</dbReference>
<keyword evidence="5 7" id="KW-0067">ATP-binding</keyword>
<dbReference type="NCBIfam" id="NF004313">
    <property type="entry name" value="PRK05710.1-2"/>
    <property type="match status" value="1"/>
</dbReference>
<dbReference type="OrthoDB" id="9807503at2"/>